<evidence type="ECO:0000313" key="1">
    <source>
        <dbReference type="EMBL" id="NFI22924.1"/>
    </source>
</evidence>
<sequence length="149" mass="17744">MKGVTLHKKGTRNESHMAEMRINGERCKKGFSTSKYGFNYSFDLASKFRFYLEQISNDANKDFLNRYDMEKLFILKDICDFYNYTLEISDKIYYYYDGSKENKEYSFEATTVKEALNQWLETLEETDKCNCNEGVSPIWTAERYFICNL</sequence>
<protein>
    <submittedName>
        <fullName evidence="1">AP2 domain-containing protein</fullName>
    </submittedName>
</protein>
<organism evidence="1 2">
    <name type="scientific">Clostridium botulinum</name>
    <dbReference type="NCBI Taxonomy" id="1491"/>
    <lineage>
        <taxon>Bacteria</taxon>
        <taxon>Bacillati</taxon>
        <taxon>Bacillota</taxon>
        <taxon>Clostridia</taxon>
        <taxon>Eubacteriales</taxon>
        <taxon>Clostridiaceae</taxon>
        <taxon>Clostridium</taxon>
    </lineage>
</organism>
<accession>A0AA43Y9T1</accession>
<reference evidence="1 2" key="1">
    <citation type="submission" date="2019-04" db="EMBL/GenBank/DDBJ databases">
        <title>Genome sequencing of Clostridium botulinum Groups I-IV and Clostridium butyricum.</title>
        <authorList>
            <person name="Brunt J."/>
            <person name="Van Vliet A.H.M."/>
            <person name="Stringer S.C."/>
            <person name="Carter A.T."/>
            <person name="Peck M.W."/>
        </authorList>
    </citation>
    <scope>NUCLEOTIDE SEQUENCE [LARGE SCALE GENOMIC DNA]</scope>
    <source>
        <strain evidence="1 2">IFR 15/034</strain>
    </source>
</reference>
<evidence type="ECO:0000313" key="2">
    <source>
        <dbReference type="Proteomes" id="UP000482543"/>
    </source>
</evidence>
<name>A0AA43Y9T1_CLOBO</name>
<proteinExistence type="predicted"/>
<dbReference type="AlphaFoldDB" id="A0AA43Y9T1"/>
<gene>
    <name evidence="1" type="ORF">FC964_16455</name>
</gene>
<dbReference type="EMBL" id="SWRJ01000006">
    <property type="protein sequence ID" value="NFI22924.1"/>
    <property type="molecule type" value="Genomic_DNA"/>
</dbReference>
<dbReference type="Proteomes" id="UP000482543">
    <property type="component" value="Unassembled WGS sequence"/>
</dbReference>
<comment type="caution">
    <text evidence="1">The sequence shown here is derived from an EMBL/GenBank/DDBJ whole genome shotgun (WGS) entry which is preliminary data.</text>
</comment>